<accession>A0A9K3HA69</accession>
<dbReference type="OrthoDB" id="440325at2759"/>
<dbReference type="Gramene" id="mRNA:HanXRQr2_Chr13g0588011">
    <property type="protein sequence ID" value="mRNA:HanXRQr2_Chr13g0588011"/>
    <property type="gene ID" value="HanXRQr2_Chr13g0588011"/>
</dbReference>
<evidence type="ECO:0000313" key="2">
    <source>
        <dbReference type="Proteomes" id="UP000215914"/>
    </source>
</evidence>
<reference evidence="1" key="2">
    <citation type="submission" date="2020-06" db="EMBL/GenBank/DDBJ databases">
        <title>Helianthus annuus Genome sequencing and assembly Release 2.</title>
        <authorList>
            <person name="Gouzy J."/>
            <person name="Langlade N."/>
            <person name="Munos S."/>
        </authorList>
    </citation>
    <scope>NUCLEOTIDE SEQUENCE</scope>
    <source>
        <tissue evidence="1">Leaves</tissue>
    </source>
</reference>
<sequence>MARWFRVRGDQLGNQSHGFGWPYGPVALVTPFSFSFPVKIPAVQLMGALYMGIKLVLRVDKKHLYQRLVSGYWYQALMKVEKWLSSLRQLDITA</sequence>
<gene>
    <name evidence="1" type="ORF">HanXRQr2_Chr13g0588011</name>
</gene>
<dbReference type="EC" id="1.2.1.88" evidence="1"/>
<dbReference type="EMBL" id="MNCJ02000328">
    <property type="protein sequence ID" value="KAF5773382.1"/>
    <property type="molecule type" value="Genomic_DNA"/>
</dbReference>
<dbReference type="Proteomes" id="UP000215914">
    <property type="component" value="Unassembled WGS sequence"/>
</dbReference>
<keyword evidence="1" id="KW-0560">Oxidoreductase</keyword>
<dbReference type="InterPro" id="IPR016162">
    <property type="entry name" value="Ald_DH_N"/>
</dbReference>
<name>A0A9K3HA69_HELAN</name>
<organism evidence="1 2">
    <name type="scientific">Helianthus annuus</name>
    <name type="common">Common sunflower</name>
    <dbReference type="NCBI Taxonomy" id="4232"/>
    <lineage>
        <taxon>Eukaryota</taxon>
        <taxon>Viridiplantae</taxon>
        <taxon>Streptophyta</taxon>
        <taxon>Embryophyta</taxon>
        <taxon>Tracheophyta</taxon>
        <taxon>Spermatophyta</taxon>
        <taxon>Magnoliopsida</taxon>
        <taxon>eudicotyledons</taxon>
        <taxon>Gunneridae</taxon>
        <taxon>Pentapetalae</taxon>
        <taxon>asterids</taxon>
        <taxon>campanulids</taxon>
        <taxon>Asterales</taxon>
        <taxon>Asteraceae</taxon>
        <taxon>Asteroideae</taxon>
        <taxon>Heliantheae alliance</taxon>
        <taxon>Heliantheae</taxon>
        <taxon>Helianthus</taxon>
    </lineage>
</organism>
<dbReference type="Gene3D" id="3.40.605.10">
    <property type="entry name" value="Aldehyde Dehydrogenase, Chain A, domain 1"/>
    <property type="match status" value="1"/>
</dbReference>
<dbReference type="AlphaFoldDB" id="A0A9K3HA69"/>
<comment type="caution">
    <text evidence="1">The sequence shown here is derived from an EMBL/GenBank/DDBJ whole genome shotgun (WGS) entry which is preliminary data.</text>
</comment>
<reference evidence="1" key="1">
    <citation type="journal article" date="2017" name="Nature">
        <title>The sunflower genome provides insights into oil metabolism, flowering and Asterid evolution.</title>
        <authorList>
            <person name="Badouin H."/>
            <person name="Gouzy J."/>
            <person name="Grassa C.J."/>
            <person name="Murat F."/>
            <person name="Staton S.E."/>
            <person name="Cottret L."/>
            <person name="Lelandais-Briere C."/>
            <person name="Owens G.L."/>
            <person name="Carrere S."/>
            <person name="Mayjonade B."/>
            <person name="Legrand L."/>
            <person name="Gill N."/>
            <person name="Kane N.C."/>
            <person name="Bowers J.E."/>
            <person name="Hubner S."/>
            <person name="Bellec A."/>
            <person name="Berard A."/>
            <person name="Berges H."/>
            <person name="Blanchet N."/>
            <person name="Boniface M.C."/>
            <person name="Brunel D."/>
            <person name="Catrice O."/>
            <person name="Chaidir N."/>
            <person name="Claudel C."/>
            <person name="Donnadieu C."/>
            <person name="Faraut T."/>
            <person name="Fievet G."/>
            <person name="Helmstetter N."/>
            <person name="King M."/>
            <person name="Knapp S.J."/>
            <person name="Lai Z."/>
            <person name="Le Paslier M.C."/>
            <person name="Lippi Y."/>
            <person name="Lorenzon L."/>
            <person name="Mandel J.R."/>
            <person name="Marage G."/>
            <person name="Marchand G."/>
            <person name="Marquand E."/>
            <person name="Bret-Mestries E."/>
            <person name="Morien E."/>
            <person name="Nambeesan S."/>
            <person name="Nguyen T."/>
            <person name="Pegot-Espagnet P."/>
            <person name="Pouilly N."/>
            <person name="Raftis F."/>
            <person name="Sallet E."/>
            <person name="Schiex T."/>
            <person name="Thomas J."/>
            <person name="Vandecasteele C."/>
            <person name="Vares D."/>
            <person name="Vear F."/>
            <person name="Vautrin S."/>
            <person name="Crespi M."/>
            <person name="Mangin B."/>
            <person name="Burke J.M."/>
            <person name="Salse J."/>
            <person name="Munos S."/>
            <person name="Vincourt P."/>
            <person name="Rieseberg L.H."/>
            <person name="Langlade N.B."/>
        </authorList>
    </citation>
    <scope>NUCLEOTIDE SEQUENCE</scope>
    <source>
        <tissue evidence="1">Leaves</tissue>
    </source>
</reference>
<keyword evidence="2" id="KW-1185">Reference proteome</keyword>
<protein>
    <submittedName>
        <fullName evidence="1">L-glutamate gamma-semialdehyde dehydrogenase</fullName>
        <ecNumber evidence="1">1.2.1.88</ecNumber>
    </submittedName>
</protein>
<dbReference type="GO" id="GO:0003842">
    <property type="term" value="F:L-glutamate gamma-semialdehyde dehydrogenase activity"/>
    <property type="evidence" value="ECO:0007669"/>
    <property type="project" value="UniProtKB-EC"/>
</dbReference>
<evidence type="ECO:0000313" key="1">
    <source>
        <dbReference type="EMBL" id="KAF5773382.1"/>
    </source>
</evidence>
<proteinExistence type="predicted"/>